<dbReference type="PIRSF" id="PIRSF026434">
    <property type="entry name" value="RR_ycf55_prd"/>
    <property type="match status" value="1"/>
</dbReference>
<dbReference type="CDD" id="cd17535">
    <property type="entry name" value="REC_NarL-like"/>
    <property type="match status" value="1"/>
</dbReference>
<dbReference type="InterPro" id="IPR001789">
    <property type="entry name" value="Sig_transdc_resp-reg_receiver"/>
</dbReference>
<dbReference type="PROSITE" id="PS50110">
    <property type="entry name" value="RESPONSE_REGULATORY"/>
    <property type="match status" value="1"/>
</dbReference>
<evidence type="ECO:0000313" key="3">
    <source>
        <dbReference type="EMBL" id="MBD2605566.1"/>
    </source>
</evidence>
<dbReference type="Pfam" id="PF00072">
    <property type="entry name" value="Response_reg"/>
    <property type="match status" value="1"/>
</dbReference>
<organism evidence="3 4">
    <name type="scientific">Scytonema hofmannii FACHB-248</name>
    <dbReference type="NCBI Taxonomy" id="1842502"/>
    <lineage>
        <taxon>Bacteria</taxon>
        <taxon>Bacillati</taxon>
        <taxon>Cyanobacteriota</taxon>
        <taxon>Cyanophyceae</taxon>
        <taxon>Nostocales</taxon>
        <taxon>Scytonemataceae</taxon>
        <taxon>Scytonema</taxon>
    </lineage>
</organism>
<dbReference type="Pfam" id="PF12452">
    <property type="entry name" value="DUF3685"/>
    <property type="match status" value="1"/>
</dbReference>
<sequence>MSDPLKVLLIDQDPIFRLGLRVVLEQVPNLEVTSEAETDTVALHILAEFAKKDPKAVNLVILELGNSRYLQLCRQLKAEYPNLPILLLSSVSEPGLLMAARDAGVDGYCPKGTLVSELVEAMQLIASGGNYWQGGGKITPNSSPSYRRSDGTSLPQSSRLPFARLRNNWHLLGINSINATLAEVTAKLQVPGLPLLERAILAGQRRELLAAGWLVNRLLATPQERQNDKMTAIAQPLTNPSLNSAIVIDSPIKQNYPSLLSPRALQATLFSSCVAKLQLPLQNLSDQPLEVDILRPDKKRDLLYLILQKLANSLDELRASQIEVHQLKELKHIILCDLWQASTTDFFGKFTKVQVGNQNLEIVTFLLQAAKVVETEIILKIPLVVELFSYLLFQTDLSIDNAIYAAGSLEAMEQSLIILENLLIQVANGVVQPLLNTLADVEAIKQSFYDRQFISTREIERFRNDLSWKYRLRNYVSEAQAIFESRYELFVFTPRGIAKISIYAPRSQELAQLSGIPLLVTLALEFRDAIAPRLKSLLSLFGGGIVFVLTQVIGRGLGLIGRGILQGIGSAKLPERNLKRNDDRSR</sequence>
<dbReference type="SUPFAM" id="SSF52172">
    <property type="entry name" value="CheY-like"/>
    <property type="match status" value="1"/>
</dbReference>
<dbReference type="PANTHER" id="PTHR45566:SF1">
    <property type="entry name" value="HTH-TYPE TRANSCRIPTIONAL REGULATOR YHJB-RELATED"/>
    <property type="match status" value="1"/>
</dbReference>
<dbReference type="InterPro" id="IPR058245">
    <property type="entry name" value="NreC/VraR/RcsB-like_REC"/>
</dbReference>
<dbReference type="Proteomes" id="UP000660380">
    <property type="component" value="Unassembled WGS sequence"/>
</dbReference>
<evidence type="ECO:0000313" key="4">
    <source>
        <dbReference type="Proteomes" id="UP000660380"/>
    </source>
</evidence>
<reference evidence="3 4" key="1">
    <citation type="journal article" date="2020" name="ISME J.">
        <title>Comparative genomics reveals insights into cyanobacterial evolution and habitat adaptation.</title>
        <authorList>
            <person name="Chen M.Y."/>
            <person name="Teng W.K."/>
            <person name="Zhao L."/>
            <person name="Hu C.X."/>
            <person name="Zhou Y.K."/>
            <person name="Han B.P."/>
            <person name="Song L.R."/>
            <person name="Shu W.S."/>
        </authorList>
    </citation>
    <scope>NUCLEOTIDE SEQUENCE [LARGE SCALE GENOMIC DNA]</scope>
    <source>
        <strain evidence="3 4">FACHB-248</strain>
    </source>
</reference>
<evidence type="ECO:0000259" key="2">
    <source>
        <dbReference type="PROSITE" id="PS50110"/>
    </source>
</evidence>
<dbReference type="Gene3D" id="3.40.50.2300">
    <property type="match status" value="1"/>
</dbReference>
<dbReference type="InterPro" id="IPR022552">
    <property type="entry name" value="UPF_Ycf55"/>
</dbReference>
<dbReference type="SMART" id="SM00448">
    <property type="entry name" value="REC"/>
    <property type="match status" value="1"/>
</dbReference>
<accession>A0ABR8GQS0</accession>
<proteinExistence type="predicted"/>
<dbReference type="InterPro" id="IPR011006">
    <property type="entry name" value="CheY-like_superfamily"/>
</dbReference>
<comment type="caution">
    <text evidence="3">The sequence shown here is derived from an EMBL/GenBank/DDBJ whole genome shotgun (WGS) entry which is preliminary data.</text>
</comment>
<evidence type="ECO:0000256" key="1">
    <source>
        <dbReference type="PROSITE-ProRule" id="PRU00169"/>
    </source>
</evidence>
<gene>
    <name evidence="3" type="ORF">H6G81_13745</name>
</gene>
<dbReference type="PANTHER" id="PTHR45566">
    <property type="entry name" value="HTH-TYPE TRANSCRIPTIONAL REGULATOR YHJB-RELATED"/>
    <property type="match status" value="1"/>
</dbReference>
<keyword evidence="4" id="KW-1185">Reference proteome</keyword>
<name>A0ABR8GQS0_9CYAN</name>
<feature type="domain" description="Response regulatory" evidence="2">
    <location>
        <begin position="6"/>
        <end position="126"/>
    </location>
</feature>
<comment type="caution">
    <text evidence="1">Lacks conserved residue(s) required for the propagation of feature annotation.</text>
</comment>
<dbReference type="EMBL" id="JACJTA010000025">
    <property type="protein sequence ID" value="MBD2605566.1"/>
    <property type="molecule type" value="Genomic_DNA"/>
</dbReference>
<dbReference type="RefSeq" id="WP_029636375.1">
    <property type="nucleotide sequence ID" value="NZ_JACJTA010000025.1"/>
</dbReference>
<dbReference type="InterPro" id="IPR016837">
    <property type="entry name" value="Uncharacterised_Ycf55_cyanobac"/>
</dbReference>
<protein>
    <submittedName>
        <fullName evidence="3">DUF3685 domain-containing protein</fullName>
    </submittedName>
</protein>
<dbReference type="InterPro" id="IPR051015">
    <property type="entry name" value="EvgA-like"/>
</dbReference>